<dbReference type="EMBL" id="SNRY01009990">
    <property type="protein sequence ID" value="KAA6306341.1"/>
    <property type="molecule type" value="Genomic_DNA"/>
</dbReference>
<organism evidence="1">
    <name type="scientific">termite gut metagenome</name>
    <dbReference type="NCBI Taxonomy" id="433724"/>
    <lineage>
        <taxon>unclassified sequences</taxon>
        <taxon>metagenomes</taxon>
        <taxon>organismal metagenomes</taxon>
    </lineage>
</organism>
<name>A0A5J4PCD7_9ZZZZ</name>
<comment type="caution">
    <text evidence="1">The sequence shown here is derived from an EMBL/GenBank/DDBJ whole genome shotgun (WGS) entry which is preliminary data.</text>
</comment>
<dbReference type="AlphaFoldDB" id="A0A5J4PCD7"/>
<dbReference type="InterPro" id="IPR010982">
    <property type="entry name" value="Lambda_DNA-bd_dom_sf"/>
</dbReference>
<proteinExistence type="predicted"/>
<sequence>MKKEFSTLNDLIKELSPYINQSALARITEVNMGQMRQYSSGVRNPSHETLNKIINNLNHFGLELSNIRKKS</sequence>
<evidence type="ECO:0008006" key="2">
    <source>
        <dbReference type="Google" id="ProtNLM"/>
    </source>
</evidence>
<dbReference type="SUPFAM" id="SSF47413">
    <property type="entry name" value="lambda repressor-like DNA-binding domains"/>
    <property type="match status" value="1"/>
</dbReference>
<dbReference type="GO" id="GO:0003677">
    <property type="term" value="F:DNA binding"/>
    <property type="evidence" value="ECO:0007669"/>
    <property type="project" value="InterPro"/>
</dbReference>
<evidence type="ECO:0000313" key="1">
    <source>
        <dbReference type="EMBL" id="KAA6306341.1"/>
    </source>
</evidence>
<accession>A0A5J4PCD7</accession>
<gene>
    <name evidence="1" type="ORF">EZS27_042002</name>
</gene>
<reference evidence="1" key="1">
    <citation type="submission" date="2019-03" db="EMBL/GenBank/DDBJ databases">
        <title>Single cell metagenomics reveals metabolic interactions within the superorganism composed of flagellate Streblomastix strix and complex community of Bacteroidetes bacteria on its surface.</title>
        <authorList>
            <person name="Treitli S.C."/>
            <person name="Kolisko M."/>
            <person name="Husnik F."/>
            <person name="Keeling P."/>
            <person name="Hampl V."/>
        </authorList>
    </citation>
    <scope>NUCLEOTIDE SEQUENCE</scope>
    <source>
        <strain evidence="1">STM</strain>
    </source>
</reference>
<dbReference type="Gene3D" id="1.10.260.40">
    <property type="entry name" value="lambda repressor-like DNA-binding domains"/>
    <property type="match status" value="1"/>
</dbReference>
<protein>
    <recommendedName>
        <fullName evidence="2">HTH cro/C1-type domain-containing protein</fullName>
    </recommendedName>
</protein>